<sequence>MTDAAELRRRTQELLAAHPPATTGRLDFLRARFDAGLAWVHYPEGLGGLGAPRALQAVVDTELAAEGAPDNDPRRIGIGLGMAAPTILQYGTEEQKRRLLRPLWTGEEVWCQLFSEPGAGSDLAALGTRAVRDGEDWVVGGQKVWTSSAHLARWAILIARTDPDVPKHRGITYFVCDMTDPGVEVRPLRQITGEAEFNEVFLTDVRIPDSRRLGEVGDGWRVAQTTLNNERVAIGGTPIPREGGMIGKIAETWRERPDLRTHDLHQRLLGLWVEAEVARLTGVRLRQQLAAGQPGPEGAGMKLNFARLNQEISGLEVELLGAEGLLYDDWTMRRPELVDFTGRDAGYRYLRSKGNSIEGGTSEVLLNIVAERVLGLPAEPRTDKDVAWKDLAR</sequence>
<dbReference type="Proteomes" id="UP000475666">
    <property type="component" value="Unassembled WGS sequence"/>
</dbReference>
<keyword evidence="3 6" id="KW-0285">Flavoprotein</keyword>
<dbReference type="GO" id="GO:0005886">
    <property type="term" value="C:plasma membrane"/>
    <property type="evidence" value="ECO:0007669"/>
    <property type="project" value="TreeGrafter"/>
</dbReference>
<dbReference type="PANTHER" id="PTHR43292:SF4">
    <property type="entry name" value="ACYL-COA DEHYDROGENASE FADE34"/>
    <property type="match status" value="1"/>
</dbReference>
<dbReference type="GO" id="GO:0050660">
    <property type="term" value="F:flavin adenine dinucleotide binding"/>
    <property type="evidence" value="ECO:0007669"/>
    <property type="project" value="InterPro"/>
</dbReference>
<dbReference type="InterPro" id="IPR036250">
    <property type="entry name" value="AcylCo_DH-like_C"/>
</dbReference>
<feature type="domain" description="Acyl-CoA dehydrogenase/oxidase N-terminal" evidence="9">
    <location>
        <begin position="27"/>
        <end position="107"/>
    </location>
</feature>
<reference evidence="10 11" key="1">
    <citation type="submission" date="2020-01" db="EMBL/GenBank/DDBJ databases">
        <title>Insect and environment-associated Actinomycetes.</title>
        <authorList>
            <person name="Currrie C."/>
            <person name="Chevrette M."/>
            <person name="Carlson C."/>
            <person name="Stubbendieck R."/>
            <person name="Wendt-Pienkowski E."/>
        </authorList>
    </citation>
    <scope>NUCLEOTIDE SEQUENCE [LARGE SCALE GENOMIC DNA]</scope>
    <source>
        <strain evidence="10 11">SID7739</strain>
    </source>
</reference>
<evidence type="ECO:0000256" key="2">
    <source>
        <dbReference type="ARBA" id="ARBA00009347"/>
    </source>
</evidence>
<dbReference type="PANTHER" id="PTHR43292">
    <property type="entry name" value="ACYL-COA DEHYDROGENASE"/>
    <property type="match status" value="1"/>
</dbReference>
<evidence type="ECO:0000256" key="1">
    <source>
        <dbReference type="ARBA" id="ARBA00001974"/>
    </source>
</evidence>
<evidence type="ECO:0000313" key="10">
    <source>
        <dbReference type="EMBL" id="NEC36160.1"/>
    </source>
</evidence>
<dbReference type="Pfam" id="PF00441">
    <property type="entry name" value="Acyl-CoA_dh_1"/>
    <property type="match status" value="1"/>
</dbReference>
<evidence type="ECO:0000256" key="5">
    <source>
        <dbReference type="ARBA" id="ARBA00023002"/>
    </source>
</evidence>
<protein>
    <submittedName>
        <fullName evidence="10">Acyl-CoA dehydrogenase</fullName>
    </submittedName>
</protein>
<dbReference type="Gene3D" id="2.40.110.10">
    <property type="entry name" value="Butyryl-CoA Dehydrogenase, subunit A, domain 2"/>
    <property type="match status" value="1"/>
</dbReference>
<comment type="similarity">
    <text evidence="2 6">Belongs to the acyl-CoA dehydrogenase family.</text>
</comment>
<comment type="caution">
    <text evidence="10">The sequence shown here is derived from an EMBL/GenBank/DDBJ whole genome shotgun (WGS) entry which is preliminary data.</text>
</comment>
<dbReference type="EMBL" id="JAAGMQ010000696">
    <property type="protein sequence ID" value="NEC36160.1"/>
    <property type="molecule type" value="Genomic_DNA"/>
</dbReference>
<feature type="domain" description="Acyl-CoA dehydrogenase/oxidase C-terminal" evidence="7">
    <location>
        <begin position="217"/>
        <end position="374"/>
    </location>
</feature>
<name>A0A6G3THH4_9ACTN</name>
<dbReference type="GO" id="GO:0016627">
    <property type="term" value="F:oxidoreductase activity, acting on the CH-CH group of donors"/>
    <property type="evidence" value="ECO:0007669"/>
    <property type="project" value="InterPro"/>
</dbReference>
<evidence type="ECO:0000259" key="9">
    <source>
        <dbReference type="Pfam" id="PF02771"/>
    </source>
</evidence>
<dbReference type="SUPFAM" id="SSF56645">
    <property type="entry name" value="Acyl-CoA dehydrogenase NM domain-like"/>
    <property type="match status" value="1"/>
</dbReference>
<proteinExistence type="inferred from homology"/>
<evidence type="ECO:0000259" key="8">
    <source>
        <dbReference type="Pfam" id="PF02770"/>
    </source>
</evidence>
<dbReference type="AlphaFoldDB" id="A0A6G3THH4"/>
<dbReference type="Gene3D" id="1.10.540.10">
    <property type="entry name" value="Acyl-CoA dehydrogenase/oxidase, N-terminal domain"/>
    <property type="match status" value="1"/>
</dbReference>
<evidence type="ECO:0000256" key="6">
    <source>
        <dbReference type="RuleBase" id="RU362125"/>
    </source>
</evidence>
<keyword evidence="5 6" id="KW-0560">Oxidoreductase</keyword>
<dbReference type="InterPro" id="IPR009100">
    <property type="entry name" value="AcylCoA_DH/oxidase_NM_dom_sf"/>
</dbReference>
<accession>A0A6G3THH4</accession>
<organism evidence="10 11">
    <name type="scientific">Streptomyces rubrogriseus</name>
    <dbReference type="NCBI Taxonomy" id="194673"/>
    <lineage>
        <taxon>Bacteria</taxon>
        <taxon>Bacillati</taxon>
        <taxon>Actinomycetota</taxon>
        <taxon>Actinomycetes</taxon>
        <taxon>Kitasatosporales</taxon>
        <taxon>Streptomycetaceae</taxon>
        <taxon>Streptomyces</taxon>
        <taxon>Streptomyces violaceoruber group</taxon>
    </lineage>
</organism>
<dbReference type="RefSeq" id="WP_109030312.1">
    <property type="nucleotide sequence ID" value="NZ_BEWD01000004.1"/>
</dbReference>
<dbReference type="InterPro" id="IPR037069">
    <property type="entry name" value="AcylCoA_DH/ox_N_sf"/>
</dbReference>
<dbReference type="InterPro" id="IPR006091">
    <property type="entry name" value="Acyl-CoA_Oxase/DH_mid-dom"/>
</dbReference>
<dbReference type="Pfam" id="PF02770">
    <property type="entry name" value="Acyl-CoA_dh_M"/>
    <property type="match status" value="1"/>
</dbReference>
<evidence type="ECO:0000256" key="4">
    <source>
        <dbReference type="ARBA" id="ARBA00022827"/>
    </source>
</evidence>
<dbReference type="Pfam" id="PF02771">
    <property type="entry name" value="Acyl-CoA_dh_N"/>
    <property type="match status" value="1"/>
</dbReference>
<keyword evidence="4 6" id="KW-0274">FAD</keyword>
<dbReference type="InterPro" id="IPR009075">
    <property type="entry name" value="AcylCo_DH/oxidase_C"/>
</dbReference>
<feature type="domain" description="Acyl-CoA oxidase/dehydrogenase middle" evidence="8">
    <location>
        <begin position="111"/>
        <end position="205"/>
    </location>
</feature>
<evidence type="ECO:0000313" key="11">
    <source>
        <dbReference type="Proteomes" id="UP000475666"/>
    </source>
</evidence>
<dbReference type="Gene3D" id="1.20.140.10">
    <property type="entry name" value="Butyryl-CoA Dehydrogenase, subunit A, domain 3"/>
    <property type="match status" value="1"/>
</dbReference>
<evidence type="ECO:0000259" key="7">
    <source>
        <dbReference type="Pfam" id="PF00441"/>
    </source>
</evidence>
<gene>
    <name evidence="10" type="ORF">G3I66_23725</name>
</gene>
<dbReference type="GeneID" id="96652076"/>
<dbReference type="FunFam" id="2.40.110.10:FF:000011">
    <property type="entry name" value="Acyl-CoA dehydrogenase FadE34"/>
    <property type="match status" value="1"/>
</dbReference>
<evidence type="ECO:0000256" key="3">
    <source>
        <dbReference type="ARBA" id="ARBA00022630"/>
    </source>
</evidence>
<dbReference type="SUPFAM" id="SSF47203">
    <property type="entry name" value="Acyl-CoA dehydrogenase C-terminal domain-like"/>
    <property type="match status" value="1"/>
</dbReference>
<dbReference type="InterPro" id="IPR052161">
    <property type="entry name" value="Mycobact_Acyl-CoA_DH"/>
</dbReference>
<comment type="cofactor">
    <cofactor evidence="1 6">
        <name>FAD</name>
        <dbReference type="ChEBI" id="CHEBI:57692"/>
    </cofactor>
</comment>
<dbReference type="InterPro" id="IPR013786">
    <property type="entry name" value="AcylCoA_DH/ox_N"/>
</dbReference>
<dbReference type="InterPro" id="IPR046373">
    <property type="entry name" value="Acyl-CoA_Oxase/DH_mid-dom_sf"/>
</dbReference>